<dbReference type="InterPro" id="IPR013424">
    <property type="entry name" value="Ice-binding_C"/>
</dbReference>
<evidence type="ECO:0000313" key="3">
    <source>
        <dbReference type="EMBL" id="MCG7940275.1"/>
    </source>
</evidence>
<comment type="caution">
    <text evidence="3">The sequence shown here is derived from an EMBL/GenBank/DDBJ whole genome shotgun (WGS) entry which is preliminary data.</text>
</comment>
<evidence type="ECO:0000259" key="2">
    <source>
        <dbReference type="Pfam" id="PF07589"/>
    </source>
</evidence>
<accession>A0A9E4K7P2</accession>
<organism evidence="3 4">
    <name type="scientific">Candidatus Thiodiazotropha lotti</name>
    <dbReference type="NCBI Taxonomy" id="2792787"/>
    <lineage>
        <taxon>Bacteria</taxon>
        <taxon>Pseudomonadati</taxon>
        <taxon>Pseudomonadota</taxon>
        <taxon>Gammaproteobacteria</taxon>
        <taxon>Chromatiales</taxon>
        <taxon>Sedimenticolaceae</taxon>
        <taxon>Candidatus Thiodiazotropha</taxon>
    </lineage>
</organism>
<reference evidence="3" key="1">
    <citation type="journal article" date="2021" name="Proc. Natl. Acad. Sci. U.S.A.">
        <title>Global biogeography of chemosynthetic symbionts reveals both localized and globally distributed symbiont groups. .</title>
        <authorList>
            <person name="Osvatic J.T."/>
            <person name="Wilkins L.G.E."/>
            <person name="Leibrecht L."/>
            <person name="Leray M."/>
            <person name="Zauner S."/>
            <person name="Polzin J."/>
            <person name="Camacho Y."/>
            <person name="Gros O."/>
            <person name="van Gils J.A."/>
            <person name="Eisen J.A."/>
            <person name="Petersen J.M."/>
            <person name="Yuen B."/>
        </authorList>
    </citation>
    <scope>NUCLEOTIDE SEQUENCE</scope>
    <source>
        <strain evidence="3">MAGL173</strain>
    </source>
</reference>
<protein>
    <submittedName>
        <fullName evidence="3">PEP-CTERM sorting domain-containing protein</fullName>
    </submittedName>
</protein>
<feature type="domain" description="Ice-binding protein C-terminal" evidence="2">
    <location>
        <begin position="190"/>
        <end position="213"/>
    </location>
</feature>
<feature type="signal peptide" evidence="1">
    <location>
        <begin position="1"/>
        <end position="22"/>
    </location>
</feature>
<dbReference type="EMBL" id="JAEPDI010000013">
    <property type="protein sequence ID" value="MCG7940275.1"/>
    <property type="molecule type" value="Genomic_DNA"/>
</dbReference>
<evidence type="ECO:0000313" key="4">
    <source>
        <dbReference type="Proteomes" id="UP000886687"/>
    </source>
</evidence>
<evidence type="ECO:0000256" key="1">
    <source>
        <dbReference type="SAM" id="SignalP"/>
    </source>
</evidence>
<dbReference type="Pfam" id="PF07589">
    <property type="entry name" value="PEP-CTERM"/>
    <property type="match status" value="1"/>
</dbReference>
<sequence length="216" mass="23755">MKKILSSVLMFAALCLSSAAQAYPINTIETVADFGNNPGNSRNNAAGYYIWSNESYDEWSVRWTGNDFGDVIRGNWGGRIFLTELESDSVVEVSFERRDDLTVLQDVGGSRDYIYFDAFAGGGYDGFNFSLNTQYYAVLDFSLWSPLFAGEPASLVEGTGIYIGQDFEAPMVRVAEHYGNVSQKFRISKVPEPGTMALLGMGLIGIGAGRLARKKK</sequence>
<dbReference type="AlphaFoldDB" id="A0A9E4K7P2"/>
<dbReference type="NCBIfam" id="TIGR02595">
    <property type="entry name" value="PEP_CTERM"/>
    <property type="match status" value="1"/>
</dbReference>
<keyword evidence="1" id="KW-0732">Signal</keyword>
<name>A0A9E4K7P2_9GAMM</name>
<dbReference type="Proteomes" id="UP000886687">
    <property type="component" value="Unassembled WGS sequence"/>
</dbReference>
<gene>
    <name evidence="3" type="ORF">JAZ04_15695</name>
</gene>
<proteinExistence type="predicted"/>
<feature type="chain" id="PRO_5039732861" evidence="1">
    <location>
        <begin position="23"/>
        <end position="216"/>
    </location>
</feature>